<dbReference type="EMBL" id="CAJNOE010006909">
    <property type="protein sequence ID" value="CAF1525651.1"/>
    <property type="molecule type" value="Genomic_DNA"/>
</dbReference>
<proteinExistence type="predicted"/>
<reference evidence="1" key="1">
    <citation type="submission" date="2021-02" db="EMBL/GenBank/DDBJ databases">
        <authorList>
            <person name="Nowell W R."/>
        </authorList>
    </citation>
    <scope>NUCLEOTIDE SEQUENCE</scope>
</reference>
<sequence length="57" mass="5363">WTISVGNSVAGGAGWGAEGNAYFGGDCGGAGGERGRGSADVFAAAQGWVDGAEEGAA</sequence>
<accession>A0A815VAP7</accession>
<dbReference type="AlphaFoldDB" id="A0A815VAP7"/>
<evidence type="ECO:0000313" key="2">
    <source>
        <dbReference type="Proteomes" id="UP000663860"/>
    </source>
</evidence>
<organism evidence="1 2">
    <name type="scientific">Adineta steineri</name>
    <dbReference type="NCBI Taxonomy" id="433720"/>
    <lineage>
        <taxon>Eukaryota</taxon>
        <taxon>Metazoa</taxon>
        <taxon>Spiralia</taxon>
        <taxon>Gnathifera</taxon>
        <taxon>Rotifera</taxon>
        <taxon>Eurotatoria</taxon>
        <taxon>Bdelloidea</taxon>
        <taxon>Adinetida</taxon>
        <taxon>Adinetidae</taxon>
        <taxon>Adineta</taxon>
    </lineage>
</organism>
<name>A0A815VAP7_9BILA</name>
<evidence type="ECO:0000313" key="1">
    <source>
        <dbReference type="EMBL" id="CAF1525651.1"/>
    </source>
</evidence>
<comment type="caution">
    <text evidence="1">The sequence shown here is derived from an EMBL/GenBank/DDBJ whole genome shotgun (WGS) entry which is preliminary data.</text>
</comment>
<protein>
    <submittedName>
        <fullName evidence="1">Uncharacterized protein</fullName>
    </submittedName>
</protein>
<gene>
    <name evidence="1" type="ORF">IZO911_LOCUS45983</name>
</gene>
<dbReference type="Proteomes" id="UP000663860">
    <property type="component" value="Unassembled WGS sequence"/>
</dbReference>
<feature type="non-terminal residue" evidence="1">
    <location>
        <position position="57"/>
    </location>
</feature>
<feature type="non-terminal residue" evidence="1">
    <location>
        <position position="1"/>
    </location>
</feature>